<feature type="region of interest" description="Disordered" evidence="2">
    <location>
        <begin position="451"/>
        <end position="502"/>
    </location>
</feature>
<evidence type="ECO:0000256" key="1">
    <source>
        <dbReference type="ARBA" id="ARBA00023186"/>
    </source>
</evidence>
<dbReference type="SMART" id="SM00271">
    <property type="entry name" value="DnaJ"/>
    <property type="match status" value="1"/>
</dbReference>
<dbReference type="KEGG" id="lmat:92513841"/>
<dbReference type="InterPro" id="IPR051948">
    <property type="entry name" value="Hsp70_co-chaperone_J-domain"/>
</dbReference>
<dbReference type="EMBL" id="JAFEUZ010000030">
    <property type="protein sequence ID" value="KAG5472397.1"/>
    <property type="molecule type" value="Genomic_DNA"/>
</dbReference>
<dbReference type="InterPro" id="IPR036869">
    <property type="entry name" value="J_dom_sf"/>
</dbReference>
<organism evidence="4 5">
    <name type="scientific">Leishmania martiniquensis</name>
    <dbReference type="NCBI Taxonomy" id="1580590"/>
    <lineage>
        <taxon>Eukaryota</taxon>
        <taxon>Discoba</taxon>
        <taxon>Euglenozoa</taxon>
        <taxon>Kinetoplastea</taxon>
        <taxon>Metakinetoplastina</taxon>
        <taxon>Trypanosomatida</taxon>
        <taxon>Trypanosomatidae</taxon>
        <taxon>Leishmaniinae</taxon>
        <taxon>Leishmania</taxon>
    </lineage>
</organism>
<evidence type="ECO:0000259" key="3">
    <source>
        <dbReference type="PROSITE" id="PS50076"/>
    </source>
</evidence>
<proteinExistence type="predicted"/>
<reference evidence="5" key="2">
    <citation type="journal article" date="2021" name="Sci. Data">
        <title>Chromosome-scale genome sequencing, assembly and annotation of six genomes from subfamily Leishmaniinae.</title>
        <authorList>
            <person name="Almutairi H."/>
            <person name="Urbaniak M.D."/>
            <person name="Bates M.D."/>
            <person name="Jariyapan N."/>
            <person name="Kwakye-Nuako G."/>
            <person name="Thomaz Soccol V."/>
            <person name="Al-Salem W.S."/>
            <person name="Dillon R.J."/>
            <person name="Bates P.A."/>
            <person name="Gatherer D."/>
        </authorList>
    </citation>
    <scope>NUCLEOTIDE SEQUENCE [LARGE SCALE GENOMIC DNA]</scope>
</reference>
<dbReference type="InterPro" id="IPR001623">
    <property type="entry name" value="DnaJ_domain"/>
</dbReference>
<dbReference type="Pfam" id="PF00226">
    <property type="entry name" value="DnaJ"/>
    <property type="match status" value="1"/>
</dbReference>
<dbReference type="GeneID" id="92513841"/>
<feature type="compositionally biased region" description="Basic and acidic residues" evidence="2">
    <location>
        <begin position="1"/>
        <end position="11"/>
    </location>
</feature>
<dbReference type="GO" id="GO:0036503">
    <property type="term" value="P:ERAD pathway"/>
    <property type="evidence" value="ECO:0007669"/>
    <property type="project" value="TreeGrafter"/>
</dbReference>
<dbReference type="SUPFAM" id="SSF46565">
    <property type="entry name" value="Chaperone J-domain"/>
    <property type="match status" value="1"/>
</dbReference>
<dbReference type="PANTHER" id="PTHR44360">
    <property type="entry name" value="DNAJ HOMOLOG SUBFAMILY B MEMBER 9"/>
    <property type="match status" value="1"/>
</dbReference>
<feature type="domain" description="J" evidence="3">
    <location>
        <begin position="31"/>
        <end position="93"/>
    </location>
</feature>
<reference evidence="5" key="1">
    <citation type="journal article" date="2021" name="Microbiol. Resour. Announc.">
        <title>LGAAP: Leishmaniinae Genome Assembly and Annotation Pipeline.</title>
        <authorList>
            <person name="Almutairi H."/>
            <person name="Urbaniak M.D."/>
            <person name="Bates M.D."/>
            <person name="Jariyapan N."/>
            <person name="Kwakye-Nuako G."/>
            <person name="Thomaz-Soccol V."/>
            <person name="Al-Salem W.S."/>
            <person name="Dillon R.J."/>
            <person name="Bates P.A."/>
            <person name="Gatherer D."/>
        </authorList>
    </citation>
    <scope>NUCLEOTIDE SEQUENCE [LARGE SCALE GENOMIC DNA]</scope>
</reference>
<gene>
    <name evidence="4" type="ORF">LSCM1_03796</name>
</gene>
<dbReference type="PRINTS" id="PR00625">
    <property type="entry name" value="JDOMAIN"/>
</dbReference>
<comment type="caution">
    <text evidence="4">The sequence shown here is derived from an EMBL/GenBank/DDBJ whole genome shotgun (WGS) entry which is preliminary data.</text>
</comment>
<dbReference type="CDD" id="cd06257">
    <property type="entry name" value="DnaJ"/>
    <property type="match status" value="1"/>
</dbReference>
<sequence length="749" mass="80155">MTSSPDSRDKSAASASMGDAESLPSTVRRTTFYAVLNVSHDATAEEITTAYRRLALVYHPDRPNGSQAKFQEVQRAYEVLNTKETRAAYDAFLEGRVNLRKFKRPPPLESVVQPVYALLADGAFYEFEAASSKLKCSFHYGDGIQFNGDFGSFIGLAGDGFMYWTISGRGFASRLCKLDSSFALSSIRIMYRSNMGLRKPPLQRSFLKFPSTRCPAGPSGGTPAARHSGGGTWNRGRGRGTAAESAANMSVASRIKEALLSKERSRYIKKRLDTILQEETVERSGIQQDLLEQLSLLHTEAKRTFQSLLQGAAALTGTGSCVGHSFPIAPLCSSDTCGSRSTADPSSLQAASLWVDPPPKQHYTGDKILRENGDGSREDNRHRTSSGGGVASCGKPDSGQSSSTSSPSLRPIPASETAAGEDLRHGRVNEAPQTLLPTPPRFYSGAAAIHGASAGTGAEETKEAGLPSPSPSPAPVRPKPRDPSGKDSGVYPTTESNTFSTLPPFHAADVEIARVAAEEVVLGSGFECMQPGASGPCTRAEWGDSASYSLDVSSSVMEKIAEAVMKGEEGFTSCDSAAVLPPQHANPENERSLAADSKAATLSGALGPHGVPLTEAVTGRFSEVRKACAQLPSQSSNSSSVGVEMLRVGSGSAFGEKPELDEEGGHAALRRGTHFPKKPKARMKPRYMLPTEAYTRRKSLLLTDSFNGTTHSTSSLNEASHTYSSMTADQLFEEERLFMDSFSKTMRHY</sequence>
<feature type="compositionally biased region" description="Pro residues" evidence="2">
    <location>
        <begin position="468"/>
        <end position="477"/>
    </location>
</feature>
<dbReference type="OrthoDB" id="10250354at2759"/>
<feature type="compositionally biased region" description="Basic and acidic residues" evidence="2">
    <location>
        <begin position="363"/>
        <end position="382"/>
    </location>
</feature>
<dbReference type="GO" id="GO:0051787">
    <property type="term" value="F:misfolded protein binding"/>
    <property type="evidence" value="ECO:0007669"/>
    <property type="project" value="TreeGrafter"/>
</dbReference>
<dbReference type="GO" id="GO:0005783">
    <property type="term" value="C:endoplasmic reticulum"/>
    <property type="evidence" value="ECO:0007669"/>
    <property type="project" value="TreeGrafter"/>
</dbReference>
<dbReference type="RefSeq" id="XP_067176697.1">
    <property type="nucleotide sequence ID" value="XM_067321329.1"/>
</dbReference>
<dbReference type="PROSITE" id="PS50076">
    <property type="entry name" value="DNAJ_2"/>
    <property type="match status" value="1"/>
</dbReference>
<dbReference type="GO" id="GO:0051087">
    <property type="term" value="F:protein-folding chaperone binding"/>
    <property type="evidence" value="ECO:0007669"/>
    <property type="project" value="TreeGrafter"/>
</dbReference>
<dbReference type="AlphaFoldDB" id="A0A836GR16"/>
<feature type="compositionally biased region" description="Polar residues" evidence="2">
    <location>
        <begin position="491"/>
        <end position="501"/>
    </location>
</feature>
<keyword evidence="1" id="KW-0143">Chaperone</keyword>
<feature type="region of interest" description="Disordered" evidence="2">
    <location>
        <begin position="348"/>
        <end position="426"/>
    </location>
</feature>
<accession>A0A836GR16</accession>
<dbReference type="PANTHER" id="PTHR44360:SF1">
    <property type="entry name" value="DNAJ HOMOLOG SUBFAMILY B MEMBER 9"/>
    <property type="match status" value="1"/>
</dbReference>
<evidence type="ECO:0000313" key="5">
    <source>
        <dbReference type="Proteomes" id="UP000673552"/>
    </source>
</evidence>
<keyword evidence="5" id="KW-1185">Reference proteome</keyword>
<name>A0A836GR16_9TRYP</name>
<evidence type="ECO:0000256" key="2">
    <source>
        <dbReference type="SAM" id="MobiDB-lite"/>
    </source>
</evidence>
<dbReference type="Proteomes" id="UP000673552">
    <property type="component" value="Unassembled WGS sequence"/>
</dbReference>
<feature type="region of interest" description="Disordered" evidence="2">
    <location>
        <begin position="214"/>
        <end position="241"/>
    </location>
</feature>
<protein>
    <recommendedName>
        <fullName evidence="3">J domain-containing protein</fullName>
    </recommendedName>
</protein>
<evidence type="ECO:0000313" key="4">
    <source>
        <dbReference type="EMBL" id="KAG5472397.1"/>
    </source>
</evidence>
<feature type="compositionally biased region" description="Low complexity" evidence="2">
    <location>
        <begin position="396"/>
        <end position="413"/>
    </location>
</feature>
<feature type="region of interest" description="Disordered" evidence="2">
    <location>
        <begin position="1"/>
        <end position="22"/>
    </location>
</feature>
<dbReference type="Gene3D" id="1.10.287.110">
    <property type="entry name" value="DnaJ domain"/>
    <property type="match status" value="1"/>
</dbReference>